<protein>
    <recommendedName>
        <fullName evidence="2">Type II secretion system protein H</fullName>
    </recommendedName>
    <alternativeName>
        <fullName evidence="10">General secretion pathway protein H</fullName>
    </alternativeName>
</protein>
<evidence type="ECO:0000256" key="5">
    <source>
        <dbReference type="ARBA" id="ARBA00022519"/>
    </source>
</evidence>
<evidence type="ECO:0000256" key="7">
    <source>
        <dbReference type="ARBA" id="ARBA00022989"/>
    </source>
</evidence>
<dbReference type="PROSITE" id="PS00409">
    <property type="entry name" value="PROKAR_NTER_METHYL"/>
    <property type="match status" value="1"/>
</dbReference>
<evidence type="ECO:0000313" key="14">
    <source>
        <dbReference type="Proteomes" id="UP000788419"/>
    </source>
</evidence>
<dbReference type="InterPro" id="IPR012902">
    <property type="entry name" value="N_methyl_site"/>
</dbReference>
<comment type="similarity">
    <text evidence="9">Belongs to the GSP H family.</text>
</comment>
<dbReference type="InterPro" id="IPR022346">
    <property type="entry name" value="T2SS_GspH"/>
</dbReference>
<reference evidence="13 14" key="1">
    <citation type="submission" date="2017-10" db="EMBL/GenBank/DDBJ databases">
        <title>Whole genome sequencing of members of genus Pseudoxanthomonas.</title>
        <authorList>
            <person name="Kumar S."/>
            <person name="Bansal K."/>
            <person name="Kaur A."/>
            <person name="Patil P."/>
            <person name="Sharma S."/>
            <person name="Patil P.B."/>
        </authorList>
    </citation>
    <scope>NUCLEOTIDE SEQUENCE [LARGE SCALE GENOMIC DNA]</scope>
    <source>
        <strain evidence="13 14">DSM 17801</strain>
    </source>
</reference>
<name>A0ABQ6Z7B9_9GAMM</name>
<dbReference type="NCBIfam" id="TIGR02532">
    <property type="entry name" value="IV_pilin_GFxxxE"/>
    <property type="match status" value="1"/>
</dbReference>
<dbReference type="InterPro" id="IPR045584">
    <property type="entry name" value="Pilin-like"/>
</dbReference>
<evidence type="ECO:0000256" key="2">
    <source>
        <dbReference type="ARBA" id="ARBA00021549"/>
    </source>
</evidence>
<dbReference type="SUPFAM" id="SSF54523">
    <property type="entry name" value="Pili subunits"/>
    <property type="match status" value="1"/>
</dbReference>
<dbReference type="Gene3D" id="3.55.40.10">
    <property type="entry name" value="minor pseudopilin epsh domain"/>
    <property type="match status" value="1"/>
</dbReference>
<evidence type="ECO:0000313" key="13">
    <source>
        <dbReference type="EMBL" id="KAF1694728.1"/>
    </source>
</evidence>
<dbReference type="Pfam" id="PF07963">
    <property type="entry name" value="N_methyl"/>
    <property type="match status" value="1"/>
</dbReference>
<keyword evidence="14" id="KW-1185">Reference proteome</keyword>
<evidence type="ECO:0000256" key="10">
    <source>
        <dbReference type="ARBA" id="ARBA00030775"/>
    </source>
</evidence>
<evidence type="ECO:0000256" key="3">
    <source>
        <dbReference type="ARBA" id="ARBA00022475"/>
    </source>
</evidence>
<feature type="transmembrane region" description="Helical" evidence="11">
    <location>
        <begin position="12"/>
        <end position="32"/>
    </location>
</feature>
<comment type="subcellular location">
    <subcellularLocation>
        <location evidence="1">Cell inner membrane</location>
        <topology evidence="1">Single-pass membrane protein</topology>
    </subcellularLocation>
</comment>
<keyword evidence="6 11" id="KW-0812">Transmembrane</keyword>
<keyword evidence="4" id="KW-0488">Methylation</keyword>
<evidence type="ECO:0000259" key="12">
    <source>
        <dbReference type="Pfam" id="PF12019"/>
    </source>
</evidence>
<proteinExistence type="inferred from homology"/>
<dbReference type="RefSeq" id="WP_162410156.1">
    <property type="nucleotide sequence ID" value="NZ_PDWN01000007.1"/>
</dbReference>
<accession>A0ABQ6Z7B9</accession>
<dbReference type="Pfam" id="PF12019">
    <property type="entry name" value="GspH"/>
    <property type="match status" value="1"/>
</dbReference>
<comment type="caution">
    <text evidence="13">The sequence shown here is derived from an EMBL/GenBank/DDBJ whole genome shotgun (WGS) entry which is preliminary data.</text>
</comment>
<evidence type="ECO:0000256" key="4">
    <source>
        <dbReference type="ARBA" id="ARBA00022481"/>
    </source>
</evidence>
<evidence type="ECO:0000256" key="9">
    <source>
        <dbReference type="ARBA" id="ARBA00025772"/>
    </source>
</evidence>
<evidence type="ECO:0000256" key="6">
    <source>
        <dbReference type="ARBA" id="ARBA00022692"/>
    </source>
</evidence>
<keyword evidence="5" id="KW-0997">Cell inner membrane</keyword>
<organism evidence="13 14">
    <name type="scientific">Pseudoxanthomonas daejeonensis</name>
    <dbReference type="NCBI Taxonomy" id="266062"/>
    <lineage>
        <taxon>Bacteria</taxon>
        <taxon>Pseudomonadati</taxon>
        <taxon>Pseudomonadota</taxon>
        <taxon>Gammaproteobacteria</taxon>
        <taxon>Lysobacterales</taxon>
        <taxon>Lysobacteraceae</taxon>
        <taxon>Pseudoxanthomonas</taxon>
    </lineage>
</organism>
<evidence type="ECO:0000256" key="11">
    <source>
        <dbReference type="SAM" id="Phobius"/>
    </source>
</evidence>
<evidence type="ECO:0000256" key="8">
    <source>
        <dbReference type="ARBA" id="ARBA00023136"/>
    </source>
</evidence>
<dbReference type="Proteomes" id="UP000788419">
    <property type="component" value="Unassembled WGS sequence"/>
</dbReference>
<feature type="domain" description="General secretion pathway GspH" evidence="12">
    <location>
        <begin position="45"/>
        <end position="158"/>
    </location>
</feature>
<gene>
    <name evidence="13" type="ORF">CSC65_08525</name>
</gene>
<sequence length="168" mass="17449">MPSNRQTGFTLVELMIAVAVLAILLGLALPSFQASMRSNRVATTSNELLGSLSLARTEAIRGLGPAGVCASADGAACTATTDWANGWIVWREDRAAGGVTTRTVVRYIQPKQRMAIVGPNDGMQFTTQGRAQGGADRFGVAPADAVAPARCLMINATGQARISQGACV</sequence>
<evidence type="ECO:0000256" key="1">
    <source>
        <dbReference type="ARBA" id="ARBA00004377"/>
    </source>
</evidence>
<keyword evidence="3" id="KW-1003">Cell membrane</keyword>
<keyword evidence="7 11" id="KW-1133">Transmembrane helix</keyword>
<dbReference type="EMBL" id="PDWN01000007">
    <property type="protein sequence ID" value="KAF1694728.1"/>
    <property type="molecule type" value="Genomic_DNA"/>
</dbReference>
<keyword evidence="8 11" id="KW-0472">Membrane</keyword>